<dbReference type="PANTHER" id="PTHR10587">
    <property type="entry name" value="GLYCOSYL TRANSFERASE-RELATED"/>
    <property type="match status" value="1"/>
</dbReference>
<evidence type="ECO:0000313" key="4">
    <source>
        <dbReference type="EMBL" id="GEN45302.1"/>
    </source>
</evidence>
<dbReference type="PROSITE" id="PS51677">
    <property type="entry name" value="NODB"/>
    <property type="match status" value="1"/>
</dbReference>
<keyword evidence="2" id="KW-0732">Signal</keyword>
<dbReference type="RefSeq" id="WP_146815135.1">
    <property type="nucleotide sequence ID" value="NZ_BJYA01000004.1"/>
</dbReference>
<feature type="compositionally biased region" description="Acidic residues" evidence="1">
    <location>
        <begin position="22"/>
        <end position="40"/>
    </location>
</feature>
<evidence type="ECO:0000256" key="1">
    <source>
        <dbReference type="SAM" id="MobiDB-lite"/>
    </source>
</evidence>
<dbReference type="InterPro" id="IPR011330">
    <property type="entry name" value="Glyco_hydro/deAcase_b/a-brl"/>
</dbReference>
<keyword evidence="5" id="KW-1185">Reference proteome</keyword>
<dbReference type="AlphaFoldDB" id="A0A511W7E4"/>
<organism evidence="4 5">
    <name type="scientific">Alkalibacillus haloalkaliphilus</name>
    <dbReference type="NCBI Taxonomy" id="94136"/>
    <lineage>
        <taxon>Bacteria</taxon>
        <taxon>Bacillati</taxon>
        <taxon>Bacillota</taxon>
        <taxon>Bacilli</taxon>
        <taxon>Bacillales</taxon>
        <taxon>Bacillaceae</taxon>
        <taxon>Alkalibacillus</taxon>
    </lineage>
</organism>
<accession>A0A511W7E4</accession>
<dbReference type="OrthoDB" id="9806342at2"/>
<dbReference type="Pfam" id="PF01522">
    <property type="entry name" value="Polysacc_deac_1"/>
    <property type="match status" value="1"/>
</dbReference>
<evidence type="ECO:0000313" key="5">
    <source>
        <dbReference type="Proteomes" id="UP000321440"/>
    </source>
</evidence>
<dbReference type="GO" id="GO:0005975">
    <property type="term" value="P:carbohydrate metabolic process"/>
    <property type="evidence" value="ECO:0007669"/>
    <property type="project" value="InterPro"/>
</dbReference>
<dbReference type="Gene3D" id="3.20.20.370">
    <property type="entry name" value="Glycoside hydrolase/deacetylase"/>
    <property type="match status" value="1"/>
</dbReference>
<dbReference type="Proteomes" id="UP000321440">
    <property type="component" value="Unassembled WGS sequence"/>
</dbReference>
<protein>
    <recommendedName>
        <fullName evidence="3">NodB homology domain-containing protein</fullName>
    </recommendedName>
</protein>
<reference evidence="4 5" key="1">
    <citation type="submission" date="2019-07" db="EMBL/GenBank/DDBJ databases">
        <title>Whole genome shotgun sequence of Alkalibacillus haloalkaliphilus NBRC 103110.</title>
        <authorList>
            <person name="Hosoyama A."/>
            <person name="Uohara A."/>
            <person name="Ohji S."/>
            <person name="Ichikawa N."/>
        </authorList>
    </citation>
    <scope>NUCLEOTIDE SEQUENCE [LARGE SCALE GENOMIC DNA]</scope>
    <source>
        <strain evidence="4 5">NBRC 103110</strain>
    </source>
</reference>
<dbReference type="InterPro" id="IPR002509">
    <property type="entry name" value="NODB_dom"/>
</dbReference>
<dbReference type="EMBL" id="BJYA01000004">
    <property type="protein sequence ID" value="GEN45302.1"/>
    <property type="molecule type" value="Genomic_DNA"/>
</dbReference>
<dbReference type="PROSITE" id="PS51257">
    <property type="entry name" value="PROKAR_LIPOPROTEIN"/>
    <property type="match status" value="1"/>
</dbReference>
<comment type="caution">
    <text evidence="4">The sequence shown here is derived from an EMBL/GenBank/DDBJ whole genome shotgun (WGS) entry which is preliminary data.</text>
</comment>
<feature type="signal peptide" evidence="2">
    <location>
        <begin position="1"/>
        <end position="17"/>
    </location>
</feature>
<dbReference type="GO" id="GO:0016810">
    <property type="term" value="F:hydrolase activity, acting on carbon-nitrogen (but not peptide) bonds"/>
    <property type="evidence" value="ECO:0007669"/>
    <property type="project" value="InterPro"/>
</dbReference>
<feature type="domain" description="NodB homology" evidence="3">
    <location>
        <begin position="103"/>
        <end position="292"/>
    </location>
</feature>
<evidence type="ECO:0000256" key="2">
    <source>
        <dbReference type="SAM" id="SignalP"/>
    </source>
</evidence>
<feature type="compositionally biased region" description="Acidic residues" evidence="1">
    <location>
        <begin position="49"/>
        <end position="80"/>
    </location>
</feature>
<dbReference type="InterPro" id="IPR050248">
    <property type="entry name" value="Polysacc_deacetylase_ArnD"/>
</dbReference>
<proteinExistence type="predicted"/>
<feature type="region of interest" description="Disordered" evidence="1">
    <location>
        <begin position="22"/>
        <end position="87"/>
    </location>
</feature>
<name>A0A511W7E4_9BACI</name>
<gene>
    <name evidence="4" type="ORF">AHA02nite_10780</name>
</gene>
<sequence>MRKLILIVLLGMFMVLAACSDEAEQTPDEQDDEPVEEKDEDKENGQEEVREEESEEDHEEQEQEEEKDEELEEEVEEVEEDQKPQYEMSDSWAFSPIDDANPSVVLLTIDDAPDGQALEMAETLKALDAPAIFFVNGIFMESEEDQEIVRQIHEMGFAIGNHTYSHQNLQNISEEEQREEIISLSELIEEITGEKPKFFRAPHGANTDFARNLVEDEGMLLMNWTYGYDYFEPYMEAEKLAEAMITGKAPEVDVPHSLLRDGANLLMHDREWTNEALEEIVEGLRDQGYGMLDPDLILTPSDD</sequence>
<evidence type="ECO:0000259" key="3">
    <source>
        <dbReference type="PROSITE" id="PS51677"/>
    </source>
</evidence>
<feature type="chain" id="PRO_5039362790" description="NodB homology domain-containing protein" evidence="2">
    <location>
        <begin position="18"/>
        <end position="303"/>
    </location>
</feature>
<dbReference type="CDD" id="cd10917">
    <property type="entry name" value="CE4_NodB_like_6s_7s"/>
    <property type="match status" value="1"/>
</dbReference>
<dbReference type="SUPFAM" id="SSF88713">
    <property type="entry name" value="Glycoside hydrolase/deacetylase"/>
    <property type="match status" value="1"/>
</dbReference>